<dbReference type="PATRIC" id="fig|1392998.3.peg.5"/>
<dbReference type="InterPro" id="IPR000700">
    <property type="entry name" value="PAS-assoc_C"/>
</dbReference>
<dbReference type="InterPro" id="IPR000014">
    <property type="entry name" value="PAS"/>
</dbReference>
<keyword evidence="1" id="KW-0472">Membrane</keyword>
<feature type="domain" description="PAS" evidence="2">
    <location>
        <begin position="290"/>
        <end position="360"/>
    </location>
</feature>
<evidence type="ECO:0000259" key="2">
    <source>
        <dbReference type="PROSITE" id="PS50112"/>
    </source>
</evidence>
<keyword evidence="1" id="KW-1133">Transmembrane helix</keyword>
<feature type="domain" description="PAC" evidence="3">
    <location>
        <begin position="121"/>
        <end position="171"/>
    </location>
</feature>
<dbReference type="PROSITE" id="PS50112">
    <property type="entry name" value="PAS"/>
    <property type="match status" value="3"/>
</dbReference>
<feature type="domain" description="PAS" evidence="2">
    <location>
        <begin position="44"/>
        <end position="114"/>
    </location>
</feature>
<feature type="domain" description="PAC" evidence="3">
    <location>
        <begin position="239"/>
        <end position="293"/>
    </location>
</feature>
<feature type="transmembrane region" description="Helical" evidence="1">
    <location>
        <begin position="12"/>
        <end position="32"/>
    </location>
</feature>
<evidence type="ECO:0000256" key="1">
    <source>
        <dbReference type="SAM" id="Phobius"/>
    </source>
</evidence>
<gene>
    <name evidence="4" type="ORF">ANME2D_00006</name>
</gene>
<feature type="domain" description="PAS" evidence="2">
    <location>
        <begin position="168"/>
        <end position="214"/>
    </location>
</feature>
<sequence length="569" mass="64704">MIFDVPDYGLYIRSIWTAFFLIFGVLTSMVLARHRRIEEALHNSEQRFRSVAETATDAIISIDRHGNIVFWNKAAENIFGYSAGEAIDKSLTIIMPKRLHREHTEGIKRLISTGESSVVGKLLEMTGLRKDGSEFPLELSIAAWKTGEETFYTGIIRDITERKHAEEELLKFKLGIERSDEVIFITDKEGSITYTNPAFERIYGFSRDEVLGKTPSILKSGVLPQEVYKQFWDTILAKKVVSGEIINKTKDGRLLNTESTANPILNNDGDIVGFLAIQRDITEHKRAEDELKIKAQLLDTATDSIFVHDLDGNFIYLNETAYRSHGYSRDEMMNLKLHSIITPEYSRLVNQRTLDLVEKGEAVFESAHLDKNGSIIPVEVHACIIESGGKKLILCVARDITERKQAERMLKEKARAELYGFIVSALPVFASNVPSQVRNTLIKNFAERFEKNARPGFEEEMKRFGYDQRIGAENTQEILDVLMPWLMELFSNFGIQTRTISEGIKRDIEFLNCPWIDEASGNPIFCFICRAMVIRSFTWTALKGSADQRFSIANGSQTCRFEIHAQSIL</sequence>
<dbReference type="Pfam" id="PF13426">
    <property type="entry name" value="PAS_9"/>
    <property type="match status" value="3"/>
</dbReference>
<proteinExistence type="predicted"/>
<dbReference type="RefSeq" id="WP_048088172.1">
    <property type="nucleotide sequence ID" value="NZ_JMIY01000001.1"/>
</dbReference>
<dbReference type="InterPro" id="IPR035965">
    <property type="entry name" value="PAS-like_dom_sf"/>
</dbReference>
<evidence type="ECO:0000259" key="3">
    <source>
        <dbReference type="PROSITE" id="PS50113"/>
    </source>
</evidence>
<dbReference type="InterPro" id="IPR041359">
    <property type="entry name" value="MetOD1"/>
</dbReference>
<organism evidence="4 5">
    <name type="scientific">Candidatus Methanoperedens nitratireducens</name>
    <dbReference type="NCBI Taxonomy" id="1392998"/>
    <lineage>
        <taxon>Archaea</taxon>
        <taxon>Methanobacteriati</taxon>
        <taxon>Methanobacteriota</taxon>
        <taxon>Stenosarchaea group</taxon>
        <taxon>Methanomicrobia</taxon>
        <taxon>Methanosarcinales</taxon>
        <taxon>ANME-2 cluster</taxon>
        <taxon>Candidatus Methanoperedentaceae</taxon>
        <taxon>Candidatus Methanoperedens</taxon>
    </lineage>
</organism>
<dbReference type="SMART" id="SM00091">
    <property type="entry name" value="PAS"/>
    <property type="match status" value="3"/>
</dbReference>
<feature type="domain" description="PAC" evidence="3">
    <location>
        <begin position="362"/>
        <end position="412"/>
    </location>
</feature>
<keyword evidence="5" id="KW-1185">Reference proteome</keyword>
<comment type="caution">
    <text evidence="4">The sequence shown here is derived from an EMBL/GenBank/DDBJ whole genome shotgun (WGS) entry which is preliminary data.</text>
</comment>
<dbReference type="EMBL" id="JMIY01000001">
    <property type="protein sequence ID" value="KCZ72948.1"/>
    <property type="molecule type" value="Genomic_DNA"/>
</dbReference>
<dbReference type="SUPFAM" id="SSF55785">
    <property type="entry name" value="PYP-like sensor domain (PAS domain)"/>
    <property type="match status" value="3"/>
</dbReference>
<dbReference type="Gene3D" id="3.30.450.20">
    <property type="entry name" value="PAS domain"/>
    <property type="match status" value="3"/>
</dbReference>
<dbReference type="PANTHER" id="PTHR44757:SF2">
    <property type="entry name" value="BIOFILM ARCHITECTURE MAINTENANCE PROTEIN MBAA"/>
    <property type="match status" value="1"/>
</dbReference>
<dbReference type="SMART" id="SM00086">
    <property type="entry name" value="PAC"/>
    <property type="match status" value="3"/>
</dbReference>
<evidence type="ECO:0000313" key="5">
    <source>
        <dbReference type="Proteomes" id="UP000027153"/>
    </source>
</evidence>
<dbReference type="PROSITE" id="PS50113">
    <property type="entry name" value="PAC"/>
    <property type="match status" value="3"/>
</dbReference>
<dbReference type="PANTHER" id="PTHR44757">
    <property type="entry name" value="DIGUANYLATE CYCLASE DGCP"/>
    <property type="match status" value="1"/>
</dbReference>
<name>A0A062V8W1_9EURY</name>
<dbReference type="Pfam" id="PF18546">
    <property type="entry name" value="MetOD1"/>
    <property type="match status" value="1"/>
</dbReference>
<dbReference type="InterPro" id="IPR052155">
    <property type="entry name" value="Biofilm_reg_signaling"/>
</dbReference>
<keyword evidence="1" id="KW-0812">Transmembrane</keyword>
<dbReference type="Proteomes" id="UP000027153">
    <property type="component" value="Unassembled WGS sequence"/>
</dbReference>
<protein>
    <submittedName>
        <fullName evidence="4">PAS domain S-box</fullName>
    </submittedName>
</protein>
<dbReference type="CDD" id="cd00130">
    <property type="entry name" value="PAS"/>
    <property type="match status" value="3"/>
</dbReference>
<dbReference type="OrthoDB" id="230688at2157"/>
<evidence type="ECO:0000313" key="4">
    <source>
        <dbReference type="EMBL" id="KCZ72948.1"/>
    </source>
</evidence>
<dbReference type="InterPro" id="IPR001610">
    <property type="entry name" value="PAC"/>
</dbReference>
<reference evidence="4 5" key="1">
    <citation type="journal article" date="2013" name="Nature">
        <title>Anaerobic oxidation of methane coupled to nitrate reduction in a novel archaeal lineage.</title>
        <authorList>
            <person name="Haroon M.F."/>
            <person name="Hu S."/>
            <person name="Shi Y."/>
            <person name="Imelfort M."/>
            <person name="Keller J."/>
            <person name="Hugenholtz P."/>
            <person name="Yuan Z."/>
            <person name="Tyson G.W."/>
        </authorList>
    </citation>
    <scope>NUCLEOTIDE SEQUENCE [LARGE SCALE GENOMIC DNA]</scope>
    <source>
        <strain evidence="4 5">ANME-2d</strain>
    </source>
</reference>
<dbReference type="NCBIfam" id="TIGR00229">
    <property type="entry name" value="sensory_box"/>
    <property type="match status" value="3"/>
</dbReference>
<accession>A0A062V8W1</accession>
<dbReference type="AlphaFoldDB" id="A0A062V8W1"/>